<organism evidence="11 12">
    <name type="scientific">Gymnopilus dilepis</name>
    <dbReference type="NCBI Taxonomy" id="231916"/>
    <lineage>
        <taxon>Eukaryota</taxon>
        <taxon>Fungi</taxon>
        <taxon>Dikarya</taxon>
        <taxon>Basidiomycota</taxon>
        <taxon>Agaricomycotina</taxon>
        <taxon>Agaricomycetes</taxon>
        <taxon>Agaricomycetidae</taxon>
        <taxon>Agaricales</taxon>
        <taxon>Agaricineae</taxon>
        <taxon>Hymenogastraceae</taxon>
        <taxon>Gymnopilus</taxon>
    </lineage>
</organism>
<dbReference type="InterPro" id="IPR003616">
    <property type="entry name" value="Post-SET_dom"/>
</dbReference>
<comment type="caution">
    <text evidence="11">The sequence shown here is derived from an EMBL/GenBank/DDBJ whole genome shotgun (WGS) entry which is preliminary data.</text>
</comment>
<feature type="compositionally biased region" description="Pro residues" evidence="8">
    <location>
        <begin position="358"/>
        <end position="367"/>
    </location>
</feature>
<feature type="domain" description="Post-SET" evidence="10">
    <location>
        <begin position="700"/>
        <end position="716"/>
    </location>
</feature>
<dbReference type="SUPFAM" id="SSF82199">
    <property type="entry name" value="SET domain"/>
    <property type="match status" value="1"/>
</dbReference>
<keyword evidence="3" id="KW-0489">Methyltransferase</keyword>
<dbReference type="SMART" id="SM00317">
    <property type="entry name" value="SET"/>
    <property type="match status" value="1"/>
</dbReference>
<dbReference type="PROSITE" id="PS50868">
    <property type="entry name" value="POST_SET"/>
    <property type="match status" value="1"/>
</dbReference>
<name>A0A409VSI8_9AGAR</name>
<sequence length="717" mass="79529">MVTRPDIEVLPSDSDSDGLSYVQSDIEEDGGSLFSDSPAPIEGQERWRASPTPVETFGDVEMDREWSCQIIGEELDKDEKTLSVRWDNWQRADGTNTTWETDDTTVDLSVWKKAQKKHRRNLANQTIEIDVHTTTDVHNTRTYLRSQAYQEKLDRVRREPQPDYFADMAKLLAKRQGDVQPNVIQRHAIYQGSSSSPLALRSNQRASTRQQTELSIASSTTLARASSTVSIASVSSVTATSISKAHLASLSQNSSSTSLPTVPSIPALDKGKGKEVAIPEYPEPYSIDVPQPPSTAPSAKAKGKRRAPPSEAEDSDFSMSSVHAISAQHPTASSSAKKKRTRVIRSESSENVAMLQSPSPPSPPIRIGPPRRTPSTPNTSTGDISPAHKLRQLQQAWSAVAKRNGAAPIYFVNEIDDSIPELDPSFRYLESTYIFSPTVQKPDAGFLTSCSCKDCRQAKTCDCQIVSELRNEADVPFFAYTHSGLYAFNLPRLGVEVVECNQMCSCTNCDNRVSQIPRDVPVEVFKTRHCGWGVRPTINVQRGKVLGIYTGFVHASCLVRLSRRTRLPFDSKIYRTREEAESIPIELSGYRFDLDGDEAEGIEVTHPLYTVDSRLHGNWTRFINHSCSPNLEIYLVVHDTPPQCGLPYIAFVASHDIPARTEFTFDYDPKTLQKLAEVRAKAKGRKKGRNAMVMPEEMEGGQPCSCGSVQCRGFIIV</sequence>
<dbReference type="GO" id="GO:0005634">
    <property type="term" value="C:nucleus"/>
    <property type="evidence" value="ECO:0007669"/>
    <property type="project" value="InterPro"/>
</dbReference>
<evidence type="ECO:0008006" key="13">
    <source>
        <dbReference type="Google" id="ProtNLM"/>
    </source>
</evidence>
<dbReference type="AlphaFoldDB" id="A0A409VSI8"/>
<dbReference type="SMART" id="SM00468">
    <property type="entry name" value="PreSET"/>
    <property type="match status" value="1"/>
</dbReference>
<evidence type="ECO:0000256" key="6">
    <source>
        <dbReference type="ARBA" id="ARBA00022723"/>
    </source>
</evidence>
<dbReference type="InterPro" id="IPR050973">
    <property type="entry name" value="H3K9_Histone-Lys_N-MTase"/>
</dbReference>
<dbReference type="Pfam" id="PF00856">
    <property type="entry name" value="SET"/>
    <property type="match status" value="1"/>
</dbReference>
<dbReference type="GO" id="GO:0042054">
    <property type="term" value="F:histone methyltransferase activity"/>
    <property type="evidence" value="ECO:0007669"/>
    <property type="project" value="InterPro"/>
</dbReference>
<dbReference type="EMBL" id="NHYE01005577">
    <property type="protein sequence ID" value="PPQ69245.1"/>
    <property type="molecule type" value="Genomic_DNA"/>
</dbReference>
<dbReference type="InterPro" id="IPR046341">
    <property type="entry name" value="SET_dom_sf"/>
</dbReference>
<evidence type="ECO:0000256" key="1">
    <source>
        <dbReference type="ARBA" id="ARBA00004286"/>
    </source>
</evidence>
<dbReference type="PROSITE" id="PS50280">
    <property type="entry name" value="SET"/>
    <property type="match status" value="1"/>
</dbReference>
<dbReference type="PANTHER" id="PTHR46223:SF3">
    <property type="entry name" value="HISTONE-LYSINE N-METHYLTRANSFERASE SET-23"/>
    <property type="match status" value="1"/>
</dbReference>
<evidence type="ECO:0000259" key="10">
    <source>
        <dbReference type="PROSITE" id="PS50868"/>
    </source>
</evidence>
<dbReference type="InterPro" id="IPR001214">
    <property type="entry name" value="SET_dom"/>
</dbReference>
<evidence type="ECO:0000259" key="9">
    <source>
        <dbReference type="PROSITE" id="PS50280"/>
    </source>
</evidence>
<feature type="domain" description="SET" evidence="9">
    <location>
        <begin position="520"/>
        <end position="668"/>
    </location>
</feature>
<evidence type="ECO:0000256" key="4">
    <source>
        <dbReference type="ARBA" id="ARBA00022679"/>
    </source>
</evidence>
<keyword evidence="6" id="KW-0479">Metal-binding</keyword>
<dbReference type="InParanoid" id="A0A409VSI8"/>
<evidence type="ECO:0000313" key="12">
    <source>
        <dbReference type="Proteomes" id="UP000284706"/>
    </source>
</evidence>
<proteinExistence type="predicted"/>
<feature type="region of interest" description="Disordered" evidence="8">
    <location>
        <begin position="1"/>
        <end position="21"/>
    </location>
</feature>
<dbReference type="Proteomes" id="UP000284706">
    <property type="component" value="Unassembled WGS sequence"/>
</dbReference>
<feature type="compositionally biased region" description="Polar residues" evidence="8">
    <location>
        <begin position="317"/>
        <end position="335"/>
    </location>
</feature>
<evidence type="ECO:0000256" key="2">
    <source>
        <dbReference type="ARBA" id="ARBA00022454"/>
    </source>
</evidence>
<reference evidence="11 12" key="1">
    <citation type="journal article" date="2018" name="Evol. Lett.">
        <title>Horizontal gene cluster transfer increased hallucinogenic mushroom diversity.</title>
        <authorList>
            <person name="Reynolds H.T."/>
            <person name="Vijayakumar V."/>
            <person name="Gluck-Thaler E."/>
            <person name="Korotkin H.B."/>
            <person name="Matheny P.B."/>
            <person name="Slot J.C."/>
        </authorList>
    </citation>
    <scope>NUCLEOTIDE SEQUENCE [LARGE SCALE GENOMIC DNA]</scope>
    <source>
        <strain evidence="11 12">SRW20</strain>
    </source>
</reference>
<protein>
    <recommendedName>
        <fullName evidence="13">SET domain-containing protein</fullName>
    </recommendedName>
</protein>
<dbReference type="PANTHER" id="PTHR46223">
    <property type="entry name" value="HISTONE-LYSINE N-METHYLTRANSFERASE SUV39H"/>
    <property type="match status" value="1"/>
</dbReference>
<dbReference type="Pfam" id="PF05033">
    <property type="entry name" value="Pre-SET"/>
    <property type="match status" value="1"/>
</dbReference>
<feature type="compositionally biased region" description="Low complexity" evidence="8">
    <location>
        <begin position="249"/>
        <end position="259"/>
    </location>
</feature>
<feature type="region of interest" description="Disordered" evidence="8">
    <location>
        <begin position="249"/>
        <end position="386"/>
    </location>
</feature>
<gene>
    <name evidence="11" type="ORF">CVT26_003657</name>
</gene>
<evidence type="ECO:0000256" key="3">
    <source>
        <dbReference type="ARBA" id="ARBA00022603"/>
    </source>
</evidence>
<accession>A0A409VSI8</accession>
<evidence type="ECO:0000256" key="7">
    <source>
        <dbReference type="ARBA" id="ARBA00022833"/>
    </source>
</evidence>
<keyword evidence="12" id="KW-1185">Reference proteome</keyword>
<keyword evidence="5" id="KW-0949">S-adenosyl-L-methionine</keyword>
<evidence type="ECO:0000256" key="8">
    <source>
        <dbReference type="SAM" id="MobiDB-lite"/>
    </source>
</evidence>
<dbReference type="GO" id="GO:0005694">
    <property type="term" value="C:chromosome"/>
    <property type="evidence" value="ECO:0007669"/>
    <property type="project" value="UniProtKB-SubCell"/>
</dbReference>
<dbReference type="GO" id="GO:0032259">
    <property type="term" value="P:methylation"/>
    <property type="evidence" value="ECO:0007669"/>
    <property type="project" value="UniProtKB-KW"/>
</dbReference>
<dbReference type="GO" id="GO:0008270">
    <property type="term" value="F:zinc ion binding"/>
    <property type="evidence" value="ECO:0007669"/>
    <property type="project" value="InterPro"/>
</dbReference>
<evidence type="ECO:0000313" key="11">
    <source>
        <dbReference type="EMBL" id="PPQ69245.1"/>
    </source>
</evidence>
<keyword evidence="2" id="KW-0158">Chromosome</keyword>
<dbReference type="OrthoDB" id="308383at2759"/>
<keyword evidence="7" id="KW-0862">Zinc</keyword>
<feature type="compositionally biased region" description="Low complexity" evidence="8">
    <location>
        <begin position="368"/>
        <end position="381"/>
    </location>
</feature>
<dbReference type="Gene3D" id="2.170.270.10">
    <property type="entry name" value="SET domain"/>
    <property type="match status" value="1"/>
</dbReference>
<evidence type="ECO:0000256" key="5">
    <source>
        <dbReference type="ARBA" id="ARBA00022691"/>
    </source>
</evidence>
<dbReference type="InterPro" id="IPR007728">
    <property type="entry name" value="Pre-SET_dom"/>
</dbReference>
<comment type="subcellular location">
    <subcellularLocation>
        <location evidence="1">Chromosome</location>
    </subcellularLocation>
</comment>
<keyword evidence="4" id="KW-0808">Transferase</keyword>
<dbReference type="STRING" id="231916.A0A409VSI8"/>